<evidence type="ECO:0000313" key="4">
    <source>
        <dbReference type="Proteomes" id="UP000759131"/>
    </source>
</evidence>
<protein>
    <recommendedName>
        <fullName evidence="2">NHR domain-containing protein</fullName>
    </recommendedName>
</protein>
<reference evidence="3" key="1">
    <citation type="submission" date="2020-11" db="EMBL/GenBank/DDBJ databases">
        <authorList>
            <person name="Tran Van P."/>
        </authorList>
    </citation>
    <scope>NUCLEOTIDE SEQUENCE</scope>
</reference>
<feature type="compositionally biased region" description="Polar residues" evidence="1">
    <location>
        <begin position="293"/>
        <end position="334"/>
    </location>
</feature>
<evidence type="ECO:0000259" key="2">
    <source>
        <dbReference type="Pfam" id="PF07177"/>
    </source>
</evidence>
<accession>A0A7R9Q8A2</accession>
<dbReference type="Pfam" id="PF07177">
    <property type="entry name" value="Neuralized"/>
    <property type="match status" value="1"/>
</dbReference>
<dbReference type="OrthoDB" id="6078042at2759"/>
<gene>
    <name evidence="3" type="ORF">OSB1V03_LOCUS15107</name>
</gene>
<dbReference type="Proteomes" id="UP000759131">
    <property type="component" value="Unassembled WGS sequence"/>
</dbReference>
<evidence type="ECO:0000256" key="1">
    <source>
        <dbReference type="SAM" id="MobiDB-lite"/>
    </source>
</evidence>
<feature type="domain" description="NHR" evidence="2">
    <location>
        <begin position="195"/>
        <end position="268"/>
    </location>
</feature>
<feature type="region of interest" description="Disordered" evidence="1">
    <location>
        <begin position="293"/>
        <end position="341"/>
    </location>
</feature>
<keyword evidence="4" id="KW-1185">Reference proteome</keyword>
<evidence type="ECO:0000313" key="3">
    <source>
        <dbReference type="EMBL" id="CAD7634712.1"/>
    </source>
</evidence>
<dbReference type="AlphaFoldDB" id="A0A7R9Q8A2"/>
<sequence length="341" mass="37542">MGLNKAIAGYSEAELIQTIQNNLNQCQTLIMKRSQTSKDMGFNCYYMFNVNYTQGLQQILGTDALNTQLKGISDGNQRLKGVRALAEITNHMLCDEIGFRNNHRNDSVECLLYEKLGIGTEVVLEFQGLDAMMIGWQLEENIKNPIVGKVVGDIENLYKQLFAGSQECVQSLRGNEYCRNVKASPSPACGAFANNDLPEDPHQLLDRSENWVVIKDAANAPQAGDGLAFKITGSGEVQMTNNREPVQTLMHVDSTQQMWLFFDLNGSTPKPIVLGTCDNKTPENVGNCAQVMDSRNSQQTSRPITTQNNGLTVRLAPNSSSSPKLNNTNSNSEPLNAMGNE</sequence>
<dbReference type="EMBL" id="OC869763">
    <property type="protein sequence ID" value="CAD7634712.1"/>
    <property type="molecule type" value="Genomic_DNA"/>
</dbReference>
<dbReference type="EMBL" id="CAJPIZ010015188">
    <property type="protein sequence ID" value="CAG2115142.1"/>
    <property type="molecule type" value="Genomic_DNA"/>
</dbReference>
<dbReference type="InterPro" id="IPR006573">
    <property type="entry name" value="NHR_dom"/>
</dbReference>
<organism evidence="3">
    <name type="scientific">Medioppia subpectinata</name>
    <dbReference type="NCBI Taxonomy" id="1979941"/>
    <lineage>
        <taxon>Eukaryota</taxon>
        <taxon>Metazoa</taxon>
        <taxon>Ecdysozoa</taxon>
        <taxon>Arthropoda</taxon>
        <taxon>Chelicerata</taxon>
        <taxon>Arachnida</taxon>
        <taxon>Acari</taxon>
        <taxon>Acariformes</taxon>
        <taxon>Sarcoptiformes</taxon>
        <taxon>Oribatida</taxon>
        <taxon>Brachypylina</taxon>
        <taxon>Oppioidea</taxon>
        <taxon>Oppiidae</taxon>
        <taxon>Medioppia</taxon>
    </lineage>
</organism>
<proteinExistence type="predicted"/>
<name>A0A7R9Q8A2_9ACAR</name>